<dbReference type="EMBL" id="JABEPP010000004">
    <property type="protein sequence ID" value="NNM73778.1"/>
    <property type="molecule type" value="Genomic_DNA"/>
</dbReference>
<keyword evidence="8" id="KW-1185">Reference proteome</keyword>
<protein>
    <submittedName>
        <fullName evidence="7">Cytochrome c</fullName>
    </submittedName>
</protein>
<sequence length="111" mass="11628">MRKARALAISAALGAAALAGAGPAAALDARAQRGLTFARTHCAQCHAIGRAGPSPLAKAPAFRTLHTRYPVEDLAESFAEGIVTGHPTMPEWRLDPAQIGDLLAYLRSLED</sequence>
<dbReference type="GO" id="GO:0020037">
    <property type="term" value="F:heme binding"/>
    <property type="evidence" value="ECO:0007669"/>
    <property type="project" value="InterPro"/>
</dbReference>
<evidence type="ECO:0000256" key="1">
    <source>
        <dbReference type="ARBA" id="ARBA00022617"/>
    </source>
</evidence>
<feature type="signal peptide" evidence="5">
    <location>
        <begin position="1"/>
        <end position="26"/>
    </location>
</feature>
<accession>A0A849I8Q8</accession>
<organism evidence="7 8">
    <name type="scientific">Enterovirga aerilata</name>
    <dbReference type="NCBI Taxonomy" id="2730920"/>
    <lineage>
        <taxon>Bacteria</taxon>
        <taxon>Pseudomonadati</taxon>
        <taxon>Pseudomonadota</taxon>
        <taxon>Alphaproteobacteria</taxon>
        <taxon>Hyphomicrobiales</taxon>
        <taxon>Methylobacteriaceae</taxon>
        <taxon>Enterovirga</taxon>
    </lineage>
</organism>
<evidence type="ECO:0000256" key="4">
    <source>
        <dbReference type="PROSITE-ProRule" id="PRU00433"/>
    </source>
</evidence>
<dbReference type="InterPro" id="IPR036909">
    <property type="entry name" value="Cyt_c-like_dom_sf"/>
</dbReference>
<dbReference type="PROSITE" id="PS51007">
    <property type="entry name" value="CYTC"/>
    <property type="match status" value="1"/>
</dbReference>
<keyword evidence="5" id="KW-0732">Signal</keyword>
<dbReference type="GO" id="GO:0009055">
    <property type="term" value="F:electron transfer activity"/>
    <property type="evidence" value="ECO:0007669"/>
    <property type="project" value="InterPro"/>
</dbReference>
<evidence type="ECO:0000259" key="6">
    <source>
        <dbReference type="PROSITE" id="PS51007"/>
    </source>
</evidence>
<dbReference type="RefSeq" id="WP_171219269.1">
    <property type="nucleotide sequence ID" value="NZ_JABEPP010000004.1"/>
</dbReference>
<keyword evidence="1 4" id="KW-0349">Heme</keyword>
<keyword evidence="3 4" id="KW-0408">Iron</keyword>
<dbReference type="Pfam" id="PF00034">
    <property type="entry name" value="Cytochrom_C"/>
    <property type="match status" value="1"/>
</dbReference>
<gene>
    <name evidence="7" type="ORF">HJG44_15445</name>
</gene>
<dbReference type="GO" id="GO:0046872">
    <property type="term" value="F:metal ion binding"/>
    <property type="evidence" value="ECO:0007669"/>
    <property type="project" value="UniProtKB-KW"/>
</dbReference>
<dbReference type="Proteomes" id="UP000564885">
    <property type="component" value="Unassembled WGS sequence"/>
</dbReference>
<feature type="chain" id="PRO_5032272062" evidence="5">
    <location>
        <begin position="27"/>
        <end position="111"/>
    </location>
</feature>
<evidence type="ECO:0000256" key="3">
    <source>
        <dbReference type="ARBA" id="ARBA00023004"/>
    </source>
</evidence>
<dbReference type="SUPFAM" id="SSF46626">
    <property type="entry name" value="Cytochrome c"/>
    <property type="match status" value="1"/>
</dbReference>
<evidence type="ECO:0000313" key="7">
    <source>
        <dbReference type="EMBL" id="NNM73778.1"/>
    </source>
</evidence>
<dbReference type="AlphaFoldDB" id="A0A849I8Q8"/>
<feature type="domain" description="Cytochrome c" evidence="6">
    <location>
        <begin position="29"/>
        <end position="110"/>
    </location>
</feature>
<reference evidence="7 8" key="1">
    <citation type="submission" date="2020-04" db="EMBL/GenBank/DDBJ databases">
        <title>Enterovirga sp. isolate from soil.</title>
        <authorList>
            <person name="Chea S."/>
            <person name="Kim D.-U."/>
        </authorList>
    </citation>
    <scope>NUCLEOTIDE SEQUENCE [LARGE SCALE GENOMIC DNA]</scope>
    <source>
        <strain evidence="7 8">DB1703</strain>
    </source>
</reference>
<keyword evidence="2 4" id="KW-0479">Metal-binding</keyword>
<evidence type="ECO:0000256" key="2">
    <source>
        <dbReference type="ARBA" id="ARBA00022723"/>
    </source>
</evidence>
<name>A0A849I8Q8_9HYPH</name>
<dbReference type="Gene3D" id="1.10.760.10">
    <property type="entry name" value="Cytochrome c-like domain"/>
    <property type="match status" value="1"/>
</dbReference>
<evidence type="ECO:0000256" key="5">
    <source>
        <dbReference type="SAM" id="SignalP"/>
    </source>
</evidence>
<proteinExistence type="predicted"/>
<dbReference type="InterPro" id="IPR009056">
    <property type="entry name" value="Cyt_c-like_dom"/>
</dbReference>
<comment type="caution">
    <text evidence="7">The sequence shown here is derived from an EMBL/GenBank/DDBJ whole genome shotgun (WGS) entry which is preliminary data.</text>
</comment>
<evidence type="ECO:0000313" key="8">
    <source>
        <dbReference type="Proteomes" id="UP000564885"/>
    </source>
</evidence>